<dbReference type="InterPro" id="IPR043128">
    <property type="entry name" value="Rev_trsase/Diguanyl_cyclase"/>
</dbReference>
<keyword evidence="2" id="KW-0812">Transmembrane</keyword>
<sequence length="549" mass="59139">MKAPTPLRWLAAAAAALLAAALGLSDGLWRLDNTLYDTLVTHWRYTPDSTVVLVLVDDRSLQALGQWPWPRSTHARLLDRLSEAGVKRVALDLVLSEPDQADPDNDARLAAALRRNGNTVLPVTTSSTDAGEMPQELLPVPAIGRAAAGLAHTDIEIDADGVSRGIYLRAGLGNAHWPALGVALAGLAPPWPGLASDAGQADAMPYRWHRDDYVGVRYAGPPGSFPQLSYVDVLEGRVPAQALRGRRVIVGVRATGLGQRFLTPMSHESWMNGAEYQANVAAMLLGGHAITPLSKNQQIATSALLALLAVLGMTYSVRQRRWPWLALPVMLALIVAGSLLCVLTTGRWFAPTACLAAVTLVSACWLGLRIAHWRRQAHRDGLTGLANRHSFELAFHQELAMAQRSGKPLTLIVVDVDHFKRYNDALGHHSGDRALTLVAAAVARHARRAHDVAARFGGDEFAMILPNTALDDARQIAEALLEDIRRLTVPGPQGPVPITATLGVHSTTVDADTRQRDFFAQADAALYRAKTAGRDGYACSTPGQRPAQR</sequence>
<dbReference type="Pfam" id="PF00990">
    <property type="entry name" value="GGDEF"/>
    <property type="match status" value="1"/>
</dbReference>
<feature type="domain" description="GGDEF" evidence="3">
    <location>
        <begin position="407"/>
        <end position="542"/>
    </location>
</feature>
<dbReference type="EC" id="2.7.7.65" evidence="1"/>
<dbReference type="EMBL" id="JAFIWB010000001">
    <property type="protein sequence ID" value="MBN6100973.1"/>
    <property type="molecule type" value="Genomic_DNA"/>
</dbReference>
<feature type="transmembrane region" description="Helical" evidence="2">
    <location>
        <begin position="324"/>
        <end position="342"/>
    </location>
</feature>
<protein>
    <recommendedName>
        <fullName evidence="1">diguanylate cyclase</fullName>
        <ecNumber evidence="1">2.7.7.65</ecNumber>
    </recommendedName>
</protein>
<evidence type="ECO:0000259" key="3">
    <source>
        <dbReference type="PROSITE" id="PS50887"/>
    </source>
</evidence>
<feature type="transmembrane region" description="Helical" evidence="2">
    <location>
        <begin position="299"/>
        <end position="317"/>
    </location>
</feature>
<dbReference type="InterPro" id="IPR050469">
    <property type="entry name" value="Diguanylate_Cyclase"/>
</dbReference>
<name>A0ABS3AX76_9XANT</name>
<dbReference type="RefSeq" id="WP_206228739.1">
    <property type="nucleotide sequence ID" value="NZ_JAFIWB010000001.1"/>
</dbReference>
<dbReference type="SUPFAM" id="SSF55073">
    <property type="entry name" value="Nucleotide cyclase"/>
    <property type="match status" value="1"/>
</dbReference>
<organism evidence="4 5">
    <name type="scientific">Xanthomonas bonasiae</name>
    <dbReference type="NCBI Taxonomy" id="2810351"/>
    <lineage>
        <taxon>Bacteria</taxon>
        <taxon>Pseudomonadati</taxon>
        <taxon>Pseudomonadota</taxon>
        <taxon>Gammaproteobacteria</taxon>
        <taxon>Lysobacterales</taxon>
        <taxon>Lysobacteraceae</taxon>
        <taxon>Xanthomonas</taxon>
    </lineage>
</organism>
<accession>A0ABS3AX76</accession>
<evidence type="ECO:0000313" key="5">
    <source>
        <dbReference type="Proteomes" id="UP000695802"/>
    </source>
</evidence>
<comment type="caution">
    <text evidence="4">The sequence shown here is derived from an EMBL/GenBank/DDBJ whole genome shotgun (WGS) entry which is preliminary data.</text>
</comment>
<dbReference type="Pfam" id="PF05226">
    <property type="entry name" value="CHASE2"/>
    <property type="match status" value="1"/>
</dbReference>
<dbReference type="SMART" id="SM00267">
    <property type="entry name" value="GGDEF"/>
    <property type="match status" value="1"/>
</dbReference>
<dbReference type="SMART" id="SM01080">
    <property type="entry name" value="CHASE2"/>
    <property type="match status" value="1"/>
</dbReference>
<evidence type="ECO:0000313" key="4">
    <source>
        <dbReference type="EMBL" id="MBN6100973.1"/>
    </source>
</evidence>
<evidence type="ECO:0000256" key="1">
    <source>
        <dbReference type="ARBA" id="ARBA00012528"/>
    </source>
</evidence>
<dbReference type="InterPro" id="IPR000160">
    <property type="entry name" value="GGDEF_dom"/>
</dbReference>
<dbReference type="PANTHER" id="PTHR45138">
    <property type="entry name" value="REGULATORY COMPONENTS OF SENSORY TRANSDUCTION SYSTEM"/>
    <property type="match status" value="1"/>
</dbReference>
<dbReference type="Proteomes" id="UP000695802">
    <property type="component" value="Unassembled WGS sequence"/>
</dbReference>
<evidence type="ECO:0000256" key="2">
    <source>
        <dbReference type="SAM" id="Phobius"/>
    </source>
</evidence>
<keyword evidence="2" id="KW-1133">Transmembrane helix</keyword>
<feature type="transmembrane region" description="Helical" evidence="2">
    <location>
        <begin position="348"/>
        <end position="368"/>
    </location>
</feature>
<dbReference type="InterPro" id="IPR007890">
    <property type="entry name" value="CHASE2"/>
</dbReference>
<keyword evidence="2" id="KW-0472">Membrane</keyword>
<dbReference type="Gene3D" id="3.30.70.270">
    <property type="match status" value="1"/>
</dbReference>
<reference evidence="4 5" key="1">
    <citation type="submission" date="2021-02" db="EMBL/GenBank/DDBJ databases">
        <title>Taxonomically Unique Crown Gall-Associated Xanthomonas Stains Have Deficiency in Virulence Repertories.</title>
        <authorList>
            <person name="Mafakheri H."/>
            <person name="Taghavi S.M."/>
            <person name="Dimkic I."/>
            <person name="Nemanja K."/>
            <person name="Osdaghi E."/>
        </authorList>
    </citation>
    <scope>NUCLEOTIDE SEQUENCE [LARGE SCALE GENOMIC DNA]</scope>
    <source>
        <strain evidence="4 5">FX4</strain>
    </source>
</reference>
<dbReference type="PROSITE" id="PS50887">
    <property type="entry name" value="GGDEF"/>
    <property type="match status" value="1"/>
</dbReference>
<dbReference type="InterPro" id="IPR029787">
    <property type="entry name" value="Nucleotide_cyclase"/>
</dbReference>
<dbReference type="NCBIfam" id="TIGR00254">
    <property type="entry name" value="GGDEF"/>
    <property type="match status" value="1"/>
</dbReference>
<keyword evidence="5" id="KW-1185">Reference proteome</keyword>
<dbReference type="PANTHER" id="PTHR45138:SF24">
    <property type="entry name" value="DIGUANYLATE CYCLASE DGCC-RELATED"/>
    <property type="match status" value="1"/>
</dbReference>
<gene>
    <name evidence="4" type="ORF">JR064_02195</name>
</gene>
<dbReference type="CDD" id="cd01949">
    <property type="entry name" value="GGDEF"/>
    <property type="match status" value="1"/>
</dbReference>
<proteinExistence type="predicted"/>